<gene>
    <name evidence="1" type="ORF">Tco_1042666</name>
</gene>
<reference evidence="1" key="2">
    <citation type="submission" date="2022-01" db="EMBL/GenBank/DDBJ databases">
        <authorList>
            <person name="Yamashiro T."/>
            <person name="Shiraishi A."/>
            <person name="Satake H."/>
            <person name="Nakayama K."/>
        </authorList>
    </citation>
    <scope>NUCLEOTIDE SEQUENCE</scope>
</reference>
<accession>A0ABQ5GL53</accession>
<dbReference type="EMBL" id="BQNB010018578">
    <property type="protein sequence ID" value="GJT75941.1"/>
    <property type="molecule type" value="Genomic_DNA"/>
</dbReference>
<organism evidence="1 2">
    <name type="scientific">Tanacetum coccineum</name>
    <dbReference type="NCBI Taxonomy" id="301880"/>
    <lineage>
        <taxon>Eukaryota</taxon>
        <taxon>Viridiplantae</taxon>
        <taxon>Streptophyta</taxon>
        <taxon>Embryophyta</taxon>
        <taxon>Tracheophyta</taxon>
        <taxon>Spermatophyta</taxon>
        <taxon>Magnoliopsida</taxon>
        <taxon>eudicotyledons</taxon>
        <taxon>Gunneridae</taxon>
        <taxon>Pentapetalae</taxon>
        <taxon>asterids</taxon>
        <taxon>campanulids</taxon>
        <taxon>Asterales</taxon>
        <taxon>Asteraceae</taxon>
        <taxon>Asteroideae</taxon>
        <taxon>Anthemideae</taxon>
        <taxon>Anthemidinae</taxon>
        <taxon>Tanacetum</taxon>
    </lineage>
</organism>
<keyword evidence="2" id="KW-1185">Reference proteome</keyword>
<dbReference type="Proteomes" id="UP001151760">
    <property type="component" value="Unassembled WGS sequence"/>
</dbReference>
<evidence type="ECO:0000313" key="2">
    <source>
        <dbReference type="Proteomes" id="UP001151760"/>
    </source>
</evidence>
<name>A0ABQ5GL53_9ASTR</name>
<sequence length="147" mass="17192">MFDGFCHQNFRAARSEVMRNAESDSDDEEDYQIQRNKFGAPIYGLKPAPYLNCNDLDERLLSIQTPMGGYDHEADGFDGEIDEMLRIRVREAGSDEKIFTSIAWIRAININEPIYAELCHEFYSTYEFDERSLAMMNYKQLKEDHQI</sequence>
<proteinExistence type="predicted"/>
<comment type="caution">
    <text evidence="1">The sequence shown here is derived from an EMBL/GenBank/DDBJ whole genome shotgun (WGS) entry which is preliminary data.</text>
</comment>
<evidence type="ECO:0000313" key="1">
    <source>
        <dbReference type="EMBL" id="GJT75941.1"/>
    </source>
</evidence>
<protein>
    <submittedName>
        <fullName evidence="1">Uncharacterized protein</fullName>
    </submittedName>
</protein>
<reference evidence="1" key="1">
    <citation type="journal article" date="2022" name="Int. J. Mol. Sci.">
        <title>Draft Genome of Tanacetum Coccineum: Genomic Comparison of Closely Related Tanacetum-Family Plants.</title>
        <authorList>
            <person name="Yamashiro T."/>
            <person name="Shiraishi A."/>
            <person name="Nakayama K."/>
            <person name="Satake H."/>
        </authorList>
    </citation>
    <scope>NUCLEOTIDE SEQUENCE</scope>
</reference>